<evidence type="ECO:0000259" key="8">
    <source>
        <dbReference type="Pfam" id="PF02384"/>
    </source>
</evidence>
<protein>
    <recommendedName>
        <fullName evidence="2">site-specific DNA-methyltransferase (adenine-specific)</fullName>
        <ecNumber evidence="2">2.1.1.72</ecNumber>
    </recommendedName>
</protein>
<reference evidence="10 11" key="1">
    <citation type="journal article" date="2016" name="Nat. Commun.">
        <title>Thousands of microbial genomes shed light on interconnected biogeochemical processes in an aquifer system.</title>
        <authorList>
            <person name="Anantharaman K."/>
            <person name="Brown C.T."/>
            <person name="Hug L.A."/>
            <person name="Sharon I."/>
            <person name="Castelle C.J."/>
            <person name="Probst A.J."/>
            <person name="Thomas B.C."/>
            <person name="Singh A."/>
            <person name="Wilkins M.J."/>
            <person name="Karaoz U."/>
            <person name="Brodie E.L."/>
            <person name="Williams K.H."/>
            <person name="Hubbard S.S."/>
            <person name="Banfield J.F."/>
        </authorList>
    </citation>
    <scope>NUCLEOTIDE SEQUENCE [LARGE SCALE GENOMIC DNA]</scope>
</reference>
<evidence type="ECO:0000256" key="1">
    <source>
        <dbReference type="ARBA" id="ARBA00006594"/>
    </source>
</evidence>
<dbReference type="Proteomes" id="UP000179164">
    <property type="component" value="Unassembled WGS sequence"/>
</dbReference>
<dbReference type="PANTHER" id="PTHR42998:SF1">
    <property type="entry name" value="TYPE I RESTRICTION ENZYME HINDI METHYLASE SUBUNIT"/>
    <property type="match status" value="1"/>
</dbReference>
<comment type="catalytic activity">
    <reaction evidence="7">
        <text>a 2'-deoxyadenosine in DNA + S-adenosyl-L-methionine = an N(6)-methyl-2'-deoxyadenosine in DNA + S-adenosyl-L-homocysteine + H(+)</text>
        <dbReference type="Rhea" id="RHEA:15197"/>
        <dbReference type="Rhea" id="RHEA-COMP:12418"/>
        <dbReference type="Rhea" id="RHEA-COMP:12419"/>
        <dbReference type="ChEBI" id="CHEBI:15378"/>
        <dbReference type="ChEBI" id="CHEBI:57856"/>
        <dbReference type="ChEBI" id="CHEBI:59789"/>
        <dbReference type="ChEBI" id="CHEBI:90615"/>
        <dbReference type="ChEBI" id="CHEBI:90616"/>
        <dbReference type="EC" id="2.1.1.72"/>
    </reaction>
</comment>
<dbReference type="InterPro" id="IPR052916">
    <property type="entry name" value="Type-I_RE_MTase_Subunit"/>
</dbReference>
<dbReference type="PANTHER" id="PTHR42998">
    <property type="entry name" value="TYPE I RESTRICTION ENZYME HINDVIIP M PROTEIN-RELATED"/>
    <property type="match status" value="1"/>
</dbReference>
<dbReference type="EMBL" id="MHKE01000012">
    <property type="protein sequence ID" value="OGY84056.1"/>
    <property type="molecule type" value="Genomic_DNA"/>
</dbReference>
<dbReference type="SUPFAM" id="SSF53335">
    <property type="entry name" value="S-adenosyl-L-methionine-dependent methyltransferases"/>
    <property type="match status" value="1"/>
</dbReference>
<dbReference type="PROSITE" id="PS00092">
    <property type="entry name" value="N6_MTASE"/>
    <property type="match status" value="1"/>
</dbReference>
<dbReference type="GO" id="GO:0003677">
    <property type="term" value="F:DNA binding"/>
    <property type="evidence" value="ECO:0007669"/>
    <property type="project" value="InterPro"/>
</dbReference>
<dbReference type="Gene3D" id="1.20.1260.30">
    <property type="match status" value="1"/>
</dbReference>
<name>A0A1G2B5S7_9BACT</name>
<evidence type="ECO:0000313" key="10">
    <source>
        <dbReference type="EMBL" id="OGY84056.1"/>
    </source>
</evidence>
<sequence length="522" mass="59388">MKNGKDINFEKELWIAADKLRGNIDAGEYKHVVLGLLFLKYVSDAYYQRRIVLEKKTADPKDKDYYIPNEADRVSLIENKDEYKSQGVFYIPEEARWDYLRNHAMQSDIGKKIDEAMEAIESENLKQLKGVLPKIFARTPLESQVLGELVNVFSRVQFDHDFEKEKDILGRVYEYFLGQFASAEGKRGGEFFSPRSIVQLIVEILEPFENARVLDPSAGSGGMFVQSARFLIEHGKDKSRLSFYGQESNPTTLRLCKMNLAIRGINGQVELGNTYYDDKFPDLRADFVIANPPFNAEWDPSRLSDSDPRIKFGTPPGGSANFMWIQHFIHHLAPSGMAGFVMANGALAVGGREGEMRKKIINADLIDVIIACPPKLFYNVALPVSLWFVSKNKTNGRFRNRKGEILFIDARETFEQISRKQVRFADEQIQKIADTARAWRGEKGSGKYEDVAGFCKAAKLGEVEKNGYVLTPGRYVGVAEEEDDGIPFEEKTKKLQQELEQSFKKGEELERQILDNLKKLDI</sequence>
<dbReference type="Pfam" id="PF12161">
    <property type="entry name" value="HsdM_N"/>
    <property type="match status" value="1"/>
</dbReference>
<dbReference type="GO" id="GO:0008170">
    <property type="term" value="F:N-methyltransferase activity"/>
    <property type="evidence" value="ECO:0007669"/>
    <property type="project" value="InterPro"/>
</dbReference>
<dbReference type="CDD" id="cd02440">
    <property type="entry name" value="AdoMet_MTases"/>
    <property type="match status" value="1"/>
</dbReference>
<evidence type="ECO:0000256" key="2">
    <source>
        <dbReference type="ARBA" id="ARBA00011900"/>
    </source>
</evidence>
<proteinExistence type="inferred from homology"/>
<organism evidence="10 11">
    <name type="scientific">Candidatus Kerfeldbacteria bacterium RIFCSPLOWO2_01_FULL_48_11</name>
    <dbReference type="NCBI Taxonomy" id="1798543"/>
    <lineage>
        <taxon>Bacteria</taxon>
        <taxon>Candidatus Kerfeldiibacteriota</taxon>
    </lineage>
</organism>
<evidence type="ECO:0000259" key="9">
    <source>
        <dbReference type="Pfam" id="PF12161"/>
    </source>
</evidence>
<dbReference type="EC" id="2.1.1.72" evidence="2"/>
<evidence type="ECO:0000313" key="11">
    <source>
        <dbReference type="Proteomes" id="UP000179164"/>
    </source>
</evidence>
<gene>
    <name evidence="10" type="ORF">A2898_02005</name>
</gene>
<keyword evidence="4" id="KW-0808">Transferase</keyword>
<comment type="similarity">
    <text evidence="1">Belongs to the N(4)/N(6)-methyltransferase family.</text>
</comment>
<keyword evidence="5" id="KW-0949">S-adenosyl-L-methionine</keyword>
<dbReference type="Gene3D" id="3.40.50.150">
    <property type="entry name" value="Vaccinia Virus protein VP39"/>
    <property type="match status" value="1"/>
</dbReference>
<evidence type="ECO:0000256" key="4">
    <source>
        <dbReference type="ARBA" id="ARBA00022679"/>
    </source>
</evidence>
<feature type="domain" description="N6 adenine-specific DNA methyltransferase N-terminal" evidence="9">
    <location>
        <begin position="10"/>
        <end position="153"/>
    </location>
</feature>
<dbReference type="AlphaFoldDB" id="A0A1G2B5S7"/>
<evidence type="ECO:0000256" key="3">
    <source>
        <dbReference type="ARBA" id="ARBA00022603"/>
    </source>
</evidence>
<evidence type="ECO:0000256" key="6">
    <source>
        <dbReference type="ARBA" id="ARBA00022747"/>
    </source>
</evidence>
<dbReference type="GO" id="GO:0009007">
    <property type="term" value="F:site-specific DNA-methyltransferase (adenine-specific) activity"/>
    <property type="evidence" value="ECO:0007669"/>
    <property type="project" value="UniProtKB-EC"/>
</dbReference>
<dbReference type="InterPro" id="IPR003356">
    <property type="entry name" value="DNA_methylase_A-5"/>
</dbReference>
<evidence type="ECO:0000256" key="7">
    <source>
        <dbReference type="ARBA" id="ARBA00047942"/>
    </source>
</evidence>
<dbReference type="InterPro" id="IPR002052">
    <property type="entry name" value="DNA_methylase_N6_adenine_CS"/>
</dbReference>
<keyword evidence="6" id="KW-0680">Restriction system</keyword>
<evidence type="ECO:0000256" key="5">
    <source>
        <dbReference type="ARBA" id="ARBA00022691"/>
    </source>
</evidence>
<dbReference type="STRING" id="1798543.A2898_02005"/>
<comment type="caution">
    <text evidence="10">The sequence shown here is derived from an EMBL/GenBank/DDBJ whole genome shotgun (WGS) entry which is preliminary data.</text>
</comment>
<dbReference type="InterPro" id="IPR022749">
    <property type="entry name" value="D12N6_MeTrfase_N"/>
</dbReference>
<accession>A0A1G2B5S7</accession>
<dbReference type="InterPro" id="IPR038333">
    <property type="entry name" value="T1MK-like_N_sf"/>
</dbReference>
<dbReference type="InterPro" id="IPR029063">
    <property type="entry name" value="SAM-dependent_MTases_sf"/>
</dbReference>
<dbReference type="GO" id="GO:0032259">
    <property type="term" value="P:methylation"/>
    <property type="evidence" value="ECO:0007669"/>
    <property type="project" value="UniProtKB-KW"/>
</dbReference>
<keyword evidence="3 10" id="KW-0489">Methyltransferase</keyword>
<feature type="domain" description="DNA methylase adenine-specific" evidence="8">
    <location>
        <begin position="165"/>
        <end position="484"/>
    </location>
</feature>
<dbReference type="PRINTS" id="PR00507">
    <property type="entry name" value="N12N6MTFRASE"/>
</dbReference>
<dbReference type="Pfam" id="PF02384">
    <property type="entry name" value="N6_Mtase"/>
    <property type="match status" value="1"/>
</dbReference>
<dbReference type="GO" id="GO:0009307">
    <property type="term" value="P:DNA restriction-modification system"/>
    <property type="evidence" value="ECO:0007669"/>
    <property type="project" value="UniProtKB-KW"/>
</dbReference>